<sequence length="314" mass="35791">MNLCEVHEKLGTTEQCLEYIEKMRWPDGVKRCPTCGCDKVVKVERKADSKNSRGWFYLCQEATCHQQFSPTAGTLFHDSHLPLIKWFQAIALVLNAKKGISAMQLKRDLGVSYKTAWYLYHRIREIMAEGEIPKLGGIVEIDETYVGGKRRGKKYQGHRDHKICVVGMKQRGGKLRLFHAPDAKIETLAAYIKEHVSADVEAIMTDELPAYPKALRISGHDEIIHKTVNHTAGIYSYEDVTTNGIESAFSLFKRGIVGQYHKISAKHLWRYLNESCYRFNRRDNADAFGDTVRRLCGFPPLTFASLTSDESEPF</sequence>
<dbReference type="AlphaFoldDB" id="A0A2N9LMQ3"/>
<reference evidence="3" key="1">
    <citation type="submission" date="2018-02" db="EMBL/GenBank/DDBJ databases">
        <authorList>
            <person name="Hausmann B."/>
        </authorList>
    </citation>
    <scope>NUCLEOTIDE SEQUENCE [LARGE SCALE GENOMIC DNA]</scope>
    <source>
        <strain evidence="3">Peat soil MAG SbA5</strain>
    </source>
</reference>
<accession>A0A2N9LMQ3</accession>
<feature type="domain" description="ISXO2-like transposase" evidence="1">
    <location>
        <begin position="134"/>
        <end position="280"/>
    </location>
</feature>
<evidence type="ECO:0000259" key="1">
    <source>
        <dbReference type="SMART" id="SM01126"/>
    </source>
</evidence>
<gene>
    <name evidence="2" type="ORF">SBA5_450116</name>
</gene>
<dbReference type="InterPro" id="IPR024445">
    <property type="entry name" value="Tnp_ISXO2-like"/>
</dbReference>
<dbReference type="InterPro" id="IPR053164">
    <property type="entry name" value="IS1016-like_transposase"/>
</dbReference>
<dbReference type="Proteomes" id="UP000239735">
    <property type="component" value="Unassembled WGS sequence"/>
</dbReference>
<evidence type="ECO:0000313" key="3">
    <source>
        <dbReference type="Proteomes" id="UP000239735"/>
    </source>
</evidence>
<protein>
    <submittedName>
        <fullName evidence="2">Transposase</fullName>
    </submittedName>
</protein>
<dbReference type="OrthoDB" id="9769409at2"/>
<dbReference type="PANTHER" id="PTHR47163:SF2">
    <property type="entry name" value="SI:DKEY-17M8.2"/>
    <property type="match status" value="1"/>
</dbReference>
<evidence type="ECO:0000313" key="2">
    <source>
        <dbReference type="EMBL" id="SPE24526.1"/>
    </source>
</evidence>
<dbReference type="SMART" id="SM01126">
    <property type="entry name" value="DDE_Tnp_IS1595"/>
    <property type="match status" value="1"/>
</dbReference>
<dbReference type="Pfam" id="PF12762">
    <property type="entry name" value="DDE_Tnp_IS1595"/>
    <property type="match status" value="1"/>
</dbReference>
<dbReference type="Pfam" id="PF12760">
    <property type="entry name" value="Zn_ribbon_IS1595"/>
    <property type="match status" value="1"/>
</dbReference>
<dbReference type="EMBL" id="OKRB01000103">
    <property type="protein sequence ID" value="SPE24526.1"/>
    <property type="molecule type" value="Genomic_DNA"/>
</dbReference>
<dbReference type="PANTHER" id="PTHR47163">
    <property type="entry name" value="DDE_TNP_IS1595 DOMAIN-CONTAINING PROTEIN"/>
    <property type="match status" value="1"/>
</dbReference>
<dbReference type="NCBIfam" id="NF033547">
    <property type="entry name" value="transpos_IS1595"/>
    <property type="match status" value="1"/>
</dbReference>
<organism evidence="2 3">
    <name type="scientific">Candidatus Sulfuritelmatomonas gaucii</name>
    <dbReference type="NCBI Taxonomy" id="2043161"/>
    <lineage>
        <taxon>Bacteria</taxon>
        <taxon>Pseudomonadati</taxon>
        <taxon>Acidobacteriota</taxon>
        <taxon>Terriglobia</taxon>
        <taxon>Terriglobales</taxon>
        <taxon>Acidobacteriaceae</taxon>
        <taxon>Candidatus Sulfuritelmatomonas</taxon>
    </lineage>
</organism>
<name>A0A2N9LMQ3_9BACT</name>
<proteinExistence type="predicted"/>
<dbReference type="InterPro" id="IPR024442">
    <property type="entry name" value="Transposase_Zn_ribbon"/>
</dbReference>